<evidence type="ECO:0000313" key="3">
    <source>
        <dbReference type="Proteomes" id="UP000036403"/>
    </source>
</evidence>
<organism evidence="2 3">
    <name type="scientific">Lasius niger</name>
    <name type="common">Black garden ant</name>
    <dbReference type="NCBI Taxonomy" id="67767"/>
    <lineage>
        <taxon>Eukaryota</taxon>
        <taxon>Metazoa</taxon>
        <taxon>Ecdysozoa</taxon>
        <taxon>Arthropoda</taxon>
        <taxon>Hexapoda</taxon>
        <taxon>Insecta</taxon>
        <taxon>Pterygota</taxon>
        <taxon>Neoptera</taxon>
        <taxon>Endopterygota</taxon>
        <taxon>Hymenoptera</taxon>
        <taxon>Apocrita</taxon>
        <taxon>Aculeata</taxon>
        <taxon>Formicoidea</taxon>
        <taxon>Formicidae</taxon>
        <taxon>Formicinae</taxon>
        <taxon>Lasius</taxon>
        <taxon>Lasius</taxon>
    </lineage>
</organism>
<feature type="region of interest" description="Disordered" evidence="1">
    <location>
        <begin position="219"/>
        <end position="266"/>
    </location>
</feature>
<feature type="compositionally biased region" description="Basic and acidic residues" evidence="1">
    <location>
        <begin position="107"/>
        <end position="116"/>
    </location>
</feature>
<gene>
    <name evidence="2" type="ORF">RF55_17325</name>
</gene>
<feature type="compositionally biased region" description="Basic and acidic residues" evidence="1">
    <location>
        <begin position="299"/>
        <end position="321"/>
    </location>
</feature>
<feature type="non-terminal residue" evidence="2">
    <location>
        <position position="340"/>
    </location>
</feature>
<feature type="compositionally biased region" description="Basic and acidic residues" evidence="1">
    <location>
        <begin position="1"/>
        <end position="19"/>
    </location>
</feature>
<dbReference type="PaxDb" id="67767-A0A0J7MW43"/>
<dbReference type="Proteomes" id="UP000036403">
    <property type="component" value="Unassembled WGS sequence"/>
</dbReference>
<keyword evidence="3" id="KW-1185">Reference proteome</keyword>
<dbReference type="EMBL" id="LBMM01015756">
    <property type="protein sequence ID" value="KMQ84680.1"/>
    <property type="molecule type" value="Genomic_DNA"/>
</dbReference>
<dbReference type="AlphaFoldDB" id="A0A0J7MW43"/>
<evidence type="ECO:0000313" key="2">
    <source>
        <dbReference type="EMBL" id="KMQ84680.1"/>
    </source>
</evidence>
<feature type="region of interest" description="Disordered" evidence="1">
    <location>
        <begin position="293"/>
        <end position="340"/>
    </location>
</feature>
<name>A0A0J7MW43_LASNI</name>
<feature type="non-terminal residue" evidence="2">
    <location>
        <position position="1"/>
    </location>
</feature>
<reference evidence="2 3" key="1">
    <citation type="submission" date="2015-04" db="EMBL/GenBank/DDBJ databases">
        <title>Lasius niger genome sequencing.</title>
        <authorList>
            <person name="Konorov E.A."/>
            <person name="Nikitin M.A."/>
            <person name="Kirill M.V."/>
            <person name="Chang P."/>
        </authorList>
    </citation>
    <scope>NUCLEOTIDE SEQUENCE [LARGE SCALE GENOMIC DNA]</scope>
    <source>
        <tissue evidence="2">Whole</tissue>
    </source>
</reference>
<sequence>MVSEHTECRGRSGDMESSPKDQIQYGGDQVSREKYDDVTSVNKVRIPRKMDYQKQIEKLREEESVLLRRIEKRIWMQGIIKKQQQRINMLRSLAGEEENDTSPTPMEVEKISKKESDRSAEVSRKVFLALQAVSTEDLTLTGNTMDGEISCIEDEEEIIPCSLDKVIDRFRQSNVKKGKENKLKAAKPKIISDLRAGDETKEISDKDSIDREIAKLQEKLSQAQRKRSSTFYKEVNDHDDKHNHSDDDFGKGLPRNKKSRRSPLAGVMKPKVPVVLTTMIPAAEETTMEEFAEVLEASQVHEHNPDENNPDEHNQDERIPDEQIPDEQNLDEQRVEDAQV</sequence>
<feature type="compositionally biased region" description="Basic and acidic residues" evidence="1">
    <location>
        <begin position="331"/>
        <end position="340"/>
    </location>
</feature>
<feature type="region of interest" description="Disordered" evidence="1">
    <location>
        <begin position="1"/>
        <end position="38"/>
    </location>
</feature>
<proteinExistence type="predicted"/>
<feature type="compositionally biased region" description="Basic and acidic residues" evidence="1">
    <location>
        <begin position="234"/>
        <end position="250"/>
    </location>
</feature>
<feature type="region of interest" description="Disordered" evidence="1">
    <location>
        <begin position="93"/>
        <end position="116"/>
    </location>
</feature>
<comment type="caution">
    <text evidence="2">The sequence shown here is derived from an EMBL/GenBank/DDBJ whole genome shotgun (WGS) entry which is preliminary data.</text>
</comment>
<protein>
    <submittedName>
        <fullName evidence="2">Uncharacterized protein</fullName>
    </submittedName>
</protein>
<accession>A0A0J7MW43</accession>
<evidence type="ECO:0000256" key="1">
    <source>
        <dbReference type="SAM" id="MobiDB-lite"/>
    </source>
</evidence>